<evidence type="ECO:0000256" key="1">
    <source>
        <dbReference type="SAM" id="MobiDB-lite"/>
    </source>
</evidence>
<dbReference type="PANTHER" id="PTHR47326:SF1">
    <property type="entry name" value="HTH PSQ-TYPE DOMAIN-CONTAINING PROTEIN"/>
    <property type="match status" value="1"/>
</dbReference>
<evidence type="ECO:0000313" key="4">
    <source>
        <dbReference type="Proteomes" id="UP001374579"/>
    </source>
</evidence>
<keyword evidence="4" id="KW-1185">Reference proteome</keyword>
<comment type="caution">
    <text evidence="3">The sequence shown here is derived from an EMBL/GenBank/DDBJ whole genome shotgun (WGS) entry which is preliminary data.</text>
</comment>
<dbReference type="EMBL" id="JBAMIC010000002">
    <property type="protein sequence ID" value="KAK7112966.1"/>
    <property type="molecule type" value="Genomic_DNA"/>
</dbReference>
<feature type="domain" description="DUF4817" evidence="2">
    <location>
        <begin position="5"/>
        <end position="57"/>
    </location>
</feature>
<accession>A0AAN9GM44</accession>
<dbReference type="AlphaFoldDB" id="A0AAN9GM44"/>
<dbReference type="Pfam" id="PF16087">
    <property type="entry name" value="DUF4817"/>
    <property type="match status" value="1"/>
</dbReference>
<dbReference type="Proteomes" id="UP001374579">
    <property type="component" value="Unassembled WGS sequence"/>
</dbReference>
<evidence type="ECO:0000259" key="2">
    <source>
        <dbReference type="Pfam" id="PF16087"/>
    </source>
</evidence>
<name>A0AAN9GM44_9CAEN</name>
<gene>
    <name evidence="3" type="ORF">V1264_012336</name>
</gene>
<proteinExistence type="predicted"/>
<reference evidence="3 4" key="1">
    <citation type="submission" date="2024-02" db="EMBL/GenBank/DDBJ databases">
        <title>Chromosome-scale genome assembly of the rough periwinkle Littorina saxatilis.</title>
        <authorList>
            <person name="De Jode A."/>
            <person name="Faria R."/>
            <person name="Formenti G."/>
            <person name="Sims Y."/>
            <person name="Smith T.P."/>
            <person name="Tracey A."/>
            <person name="Wood J.M.D."/>
            <person name="Zagrodzka Z.B."/>
            <person name="Johannesson K."/>
            <person name="Butlin R.K."/>
            <person name="Leder E.H."/>
        </authorList>
    </citation>
    <scope>NUCLEOTIDE SEQUENCE [LARGE SCALE GENOMIC DNA]</scope>
    <source>
        <strain evidence="3">Snail1</strain>
        <tissue evidence="3">Muscle</tissue>
    </source>
</reference>
<protein>
    <recommendedName>
        <fullName evidence="2">DUF4817 domain-containing protein</fullName>
    </recommendedName>
</protein>
<evidence type="ECO:0000313" key="3">
    <source>
        <dbReference type="EMBL" id="KAK7112966.1"/>
    </source>
</evidence>
<sequence>MPWTKEQKVFCVTTYLETKSFKTVQAKYRRKFHINNYPQKSQIYRWVHKFKATGSVNNINKKAETPKSGRKLTVRSPDSVNAVRDSVGRSPKKSIRRRSQELGISRSSVQRILIKDLHLYPYRIQIKHKLITQNIRAIRKEECVKVIDNFARRLQVCLQRNGGHLEHVF</sequence>
<dbReference type="PANTHER" id="PTHR47326">
    <property type="entry name" value="TRANSPOSABLE ELEMENT TC3 TRANSPOSASE-LIKE PROTEIN"/>
    <property type="match status" value="1"/>
</dbReference>
<dbReference type="InterPro" id="IPR032135">
    <property type="entry name" value="DUF4817"/>
</dbReference>
<feature type="region of interest" description="Disordered" evidence="1">
    <location>
        <begin position="60"/>
        <end position="98"/>
    </location>
</feature>
<organism evidence="3 4">
    <name type="scientific">Littorina saxatilis</name>
    <dbReference type="NCBI Taxonomy" id="31220"/>
    <lineage>
        <taxon>Eukaryota</taxon>
        <taxon>Metazoa</taxon>
        <taxon>Spiralia</taxon>
        <taxon>Lophotrochozoa</taxon>
        <taxon>Mollusca</taxon>
        <taxon>Gastropoda</taxon>
        <taxon>Caenogastropoda</taxon>
        <taxon>Littorinimorpha</taxon>
        <taxon>Littorinoidea</taxon>
        <taxon>Littorinidae</taxon>
        <taxon>Littorina</taxon>
    </lineage>
</organism>